<dbReference type="OrthoDB" id="9806952at2"/>
<dbReference type="STRING" id="497965.Cyan7822_4935"/>
<feature type="region of interest" description="Disordered" evidence="1">
    <location>
        <begin position="175"/>
        <end position="204"/>
    </location>
</feature>
<dbReference type="PANTHER" id="PTHR36442:SF1">
    <property type="entry name" value="CYCLIC-DI-AMP PHOSPHODIESTERASE PGPH"/>
    <property type="match status" value="1"/>
</dbReference>
<dbReference type="HOGENOM" id="CLU_015767_1_2_3"/>
<dbReference type="Pfam" id="PF07698">
    <property type="entry name" value="7TM-7TMR_HD"/>
    <property type="match status" value="1"/>
</dbReference>
<dbReference type="InterPro" id="IPR003607">
    <property type="entry name" value="HD/PDEase_dom"/>
</dbReference>
<evidence type="ECO:0000259" key="3">
    <source>
        <dbReference type="SMART" id="SM00471"/>
    </source>
</evidence>
<gene>
    <name evidence="4" type="ordered locus">Cyan7822_4935</name>
</gene>
<dbReference type="Proteomes" id="UP000008206">
    <property type="component" value="Chromosome"/>
</dbReference>
<accession>E0UHB2</accession>
<evidence type="ECO:0000313" key="4">
    <source>
        <dbReference type="EMBL" id="ADN16826.1"/>
    </source>
</evidence>
<name>E0UHB2_GLOV7</name>
<dbReference type="eggNOG" id="COG1480">
    <property type="taxonomic scope" value="Bacteria"/>
</dbReference>
<dbReference type="NCBIfam" id="TIGR00277">
    <property type="entry name" value="HDIG"/>
    <property type="match status" value="1"/>
</dbReference>
<feature type="transmembrane region" description="Helical" evidence="2">
    <location>
        <begin position="424"/>
        <end position="444"/>
    </location>
</feature>
<feature type="compositionally biased region" description="Basic and acidic residues" evidence="1">
    <location>
        <begin position="83"/>
        <end position="100"/>
    </location>
</feature>
<dbReference type="CDD" id="cd00077">
    <property type="entry name" value="HDc"/>
    <property type="match status" value="1"/>
</dbReference>
<feature type="transmembrane region" description="Helical" evidence="2">
    <location>
        <begin position="486"/>
        <end position="505"/>
    </location>
</feature>
<feature type="domain" description="HD/PDEase" evidence="3">
    <location>
        <begin position="601"/>
        <end position="761"/>
    </location>
</feature>
<keyword evidence="2" id="KW-0472">Membrane</keyword>
<feature type="compositionally biased region" description="Polar residues" evidence="1">
    <location>
        <begin position="183"/>
        <end position="204"/>
    </location>
</feature>
<dbReference type="KEGG" id="cyj:Cyan7822_4935"/>
<dbReference type="InterPro" id="IPR011624">
    <property type="entry name" value="Metal-dep_PHydrolase_7TM_extra"/>
</dbReference>
<reference evidence="5" key="1">
    <citation type="journal article" date="2011" name="MBio">
        <title>Novel metabolic attributes of the genus Cyanothece, comprising a group of unicellular nitrogen-fixing Cyanobacteria.</title>
        <authorList>
            <person name="Bandyopadhyay A."/>
            <person name="Elvitigala T."/>
            <person name="Welsh E."/>
            <person name="Stockel J."/>
            <person name="Liberton M."/>
            <person name="Min H."/>
            <person name="Sherman L.A."/>
            <person name="Pakrasi H.B."/>
        </authorList>
    </citation>
    <scope>NUCLEOTIDE SEQUENCE [LARGE SCALE GENOMIC DNA]</scope>
    <source>
        <strain evidence="5">PCC 7822</strain>
    </source>
</reference>
<keyword evidence="2" id="KW-1133">Transmembrane helix</keyword>
<feature type="transmembrane region" description="Helical" evidence="2">
    <location>
        <begin position="456"/>
        <end position="479"/>
    </location>
</feature>
<protein>
    <submittedName>
        <fullName evidence="4">7TM receptor with intracellular metal dependent phosphohydrolase</fullName>
    </submittedName>
</protein>
<dbReference type="SUPFAM" id="SSF109604">
    <property type="entry name" value="HD-domain/PDEase-like"/>
    <property type="match status" value="1"/>
</dbReference>
<keyword evidence="4" id="KW-0378">Hydrolase</keyword>
<dbReference type="InterPro" id="IPR011621">
    <property type="entry name" value="Metal-dep_PHydrolase_7TM_intra"/>
</dbReference>
<evidence type="ECO:0000256" key="2">
    <source>
        <dbReference type="SAM" id="Phobius"/>
    </source>
</evidence>
<dbReference type="Pfam" id="PF07697">
    <property type="entry name" value="7TMR-HDED"/>
    <property type="match status" value="2"/>
</dbReference>
<dbReference type="Gene3D" id="1.10.3210.10">
    <property type="entry name" value="Hypothetical protein af1432"/>
    <property type="match status" value="1"/>
</dbReference>
<proteinExistence type="predicted"/>
<sequence>MKGFNLFFSKTQKLNPKKVPTITDCRVHRSKLIQALCHLNKVQPSLIFTVAVFSLTSVVGYRFYNQPQLAVATRSPETIKAPSDGRFEDKQKTEQKRQEARTGINPILRRSPDETVQIEQSLYNLLDTIDHLRQTGGNIALVSSSAISTEVQQNLLSASKSDWEQIIKTLKNQPLKKQAPTPVRNSFGTPVNKLTSPPSKASDNSQQNIIAALQSYRQSLSASEFDAFINKVTQSRQKYSQVMATLYEKKPSQLSLQDTVTLLQLSASAWQNLKQEIISILHEILIQGLPPGLTVEHLEQTVNMQLKDDQISNPIQSIAATLLLSSLQEQSNLEIDKEATAKRAEEAAKAIEPLYVEIKKGEVIVRQGAKITEEDFVLLDGFGLSRRGIDWQGLGVSGILVAGSMGIFCWVDKKLHRPLRRRDYLLLCLLSISTPLLVTFKIPYTDKHLPTNLPAVGFLVSSFYGSPLAITSVLLLTGLTSFSAQSLSGALIAGAAGGLLAAAMAERLRSRDELALLGGAVGLVEGGVYYLLNLIVSAVPKTIWFSLLPDAMIYGLSGMAWSIVAIGISPYLERLFDLVTPIRLIELSNPNCYLLQRLATQAPGTFQHTLLVACLAEAAARRLHCNVELVRAGTLYHDIGKMHDPLGFIENQMGNPNKHDEINDPWKSAEIIKKHVNEGIVMAKKNGLPRVIRDFIPEHQGTLLIAYFYYQAKQKAQANGTEINENDFRYDGPIPQTRETGIVMLADGCEAALRSLKDATPDIARSTIHKIFLARWRDGQLKDSGIKEEELKIIADVFVQVWQQFHHQRIAYPKAALEPQSSKT</sequence>
<organism evidence="4 5">
    <name type="scientific">Gloeothece verrucosa (strain PCC 7822)</name>
    <name type="common">Cyanothece sp. (strain PCC 7822)</name>
    <dbReference type="NCBI Taxonomy" id="497965"/>
    <lineage>
        <taxon>Bacteria</taxon>
        <taxon>Bacillati</taxon>
        <taxon>Cyanobacteriota</taxon>
        <taxon>Cyanophyceae</taxon>
        <taxon>Oscillatoriophycideae</taxon>
        <taxon>Chroococcales</taxon>
        <taxon>Aphanothecaceae</taxon>
        <taxon>Gloeothece</taxon>
        <taxon>Gloeothece verrucosa</taxon>
    </lineage>
</organism>
<dbReference type="PANTHER" id="PTHR36442">
    <property type="entry name" value="CYCLIC-DI-AMP PHOSPHODIESTERASE PGPH"/>
    <property type="match status" value="1"/>
</dbReference>
<feature type="transmembrane region" description="Helical" evidence="2">
    <location>
        <begin position="517"/>
        <end position="539"/>
    </location>
</feature>
<feature type="transmembrane region" description="Helical" evidence="2">
    <location>
        <begin position="391"/>
        <end position="412"/>
    </location>
</feature>
<dbReference type="GO" id="GO:0016787">
    <property type="term" value="F:hydrolase activity"/>
    <property type="evidence" value="ECO:0007669"/>
    <property type="project" value="UniProtKB-KW"/>
</dbReference>
<evidence type="ECO:0000313" key="5">
    <source>
        <dbReference type="Proteomes" id="UP000008206"/>
    </source>
</evidence>
<evidence type="ECO:0000256" key="1">
    <source>
        <dbReference type="SAM" id="MobiDB-lite"/>
    </source>
</evidence>
<dbReference type="EMBL" id="CP002198">
    <property type="protein sequence ID" value="ADN16826.1"/>
    <property type="molecule type" value="Genomic_DNA"/>
</dbReference>
<keyword evidence="2" id="KW-0812">Transmembrane</keyword>
<dbReference type="SMART" id="SM00471">
    <property type="entry name" value="HDc"/>
    <property type="match status" value="1"/>
</dbReference>
<feature type="region of interest" description="Disordered" evidence="1">
    <location>
        <begin position="75"/>
        <end position="103"/>
    </location>
</feature>
<dbReference type="InterPro" id="IPR052722">
    <property type="entry name" value="PgpH_phosphodiesterase"/>
</dbReference>
<feature type="transmembrane region" description="Helical" evidence="2">
    <location>
        <begin position="551"/>
        <end position="572"/>
    </location>
</feature>
<keyword evidence="4" id="KW-0675">Receptor</keyword>
<dbReference type="InterPro" id="IPR006675">
    <property type="entry name" value="HDIG_dom"/>
</dbReference>
<dbReference type="Pfam" id="PF01966">
    <property type="entry name" value="HD"/>
    <property type="match status" value="1"/>
</dbReference>
<dbReference type="InterPro" id="IPR006674">
    <property type="entry name" value="HD_domain"/>
</dbReference>
<dbReference type="RefSeq" id="WP_013324864.1">
    <property type="nucleotide sequence ID" value="NC_014501.1"/>
</dbReference>
<dbReference type="AlphaFoldDB" id="E0UHB2"/>
<keyword evidence="5" id="KW-1185">Reference proteome</keyword>